<dbReference type="Proteomes" id="UP000270094">
    <property type="component" value="Unassembled WGS sequence"/>
</dbReference>
<name>A0A3P7K098_STRVU</name>
<dbReference type="AlphaFoldDB" id="A0A3P7K098"/>
<feature type="compositionally biased region" description="Polar residues" evidence="1">
    <location>
        <begin position="28"/>
        <end position="50"/>
    </location>
</feature>
<protein>
    <submittedName>
        <fullName evidence="2">Uncharacterized protein</fullName>
    </submittedName>
</protein>
<reference evidence="2 3" key="1">
    <citation type="submission" date="2018-11" db="EMBL/GenBank/DDBJ databases">
        <authorList>
            <consortium name="Pathogen Informatics"/>
        </authorList>
    </citation>
    <scope>NUCLEOTIDE SEQUENCE [LARGE SCALE GENOMIC DNA]</scope>
</reference>
<organism evidence="2 3">
    <name type="scientific">Strongylus vulgaris</name>
    <name type="common">Blood worm</name>
    <dbReference type="NCBI Taxonomy" id="40348"/>
    <lineage>
        <taxon>Eukaryota</taxon>
        <taxon>Metazoa</taxon>
        <taxon>Ecdysozoa</taxon>
        <taxon>Nematoda</taxon>
        <taxon>Chromadorea</taxon>
        <taxon>Rhabditida</taxon>
        <taxon>Rhabditina</taxon>
        <taxon>Rhabditomorpha</taxon>
        <taxon>Strongyloidea</taxon>
        <taxon>Strongylidae</taxon>
        <taxon>Strongylus</taxon>
    </lineage>
</organism>
<proteinExistence type="predicted"/>
<accession>A0A3P7K098</accession>
<sequence>MFGDSDSAEAWSRVEQSTSAAEAPTVPPSGSVNDAQQDGSVQALSSRLDF</sequence>
<evidence type="ECO:0000313" key="3">
    <source>
        <dbReference type="Proteomes" id="UP000270094"/>
    </source>
</evidence>
<keyword evidence="3" id="KW-1185">Reference proteome</keyword>
<evidence type="ECO:0000313" key="2">
    <source>
        <dbReference type="EMBL" id="VDM84684.1"/>
    </source>
</evidence>
<evidence type="ECO:0000256" key="1">
    <source>
        <dbReference type="SAM" id="MobiDB-lite"/>
    </source>
</evidence>
<dbReference type="EMBL" id="UYYB01132191">
    <property type="protein sequence ID" value="VDM84684.1"/>
    <property type="molecule type" value="Genomic_DNA"/>
</dbReference>
<gene>
    <name evidence="2" type="ORF">SVUK_LOCUS19682</name>
</gene>
<dbReference type="OrthoDB" id="5870404at2759"/>
<feature type="region of interest" description="Disordered" evidence="1">
    <location>
        <begin position="1"/>
        <end position="50"/>
    </location>
</feature>